<evidence type="ECO:0000313" key="10">
    <source>
        <dbReference type="Proteomes" id="UP000189059"/>
    </source>
</evidence>
<feature type="transmembrane region" description="Helical" evidence="7">
    <location>
        <begin position="428"/>
        <end position="446"/>
    </location>
</feature>
<accession>A0ABX3JZQ1</accession>
<evidence type="ECO:0000256" key="4">
    <source>
        <dbReference type="ARBA" id="ARBA00022989"/>
    </source>
</evidence>
<keyword evidence="5 7" id="KW-0472">Membrane</keyword>
<sequence length="801" mass="86905">MSPRWKKLWNDLKATRGRMIMMVLAIAVGIFGVGTILSSYTILTREINLNYMNTNPASALIEMDEVPDELVEAVKGQPGIVDAEASSTVTARVLVNDEWVPILLFVIKDFENMSMNTVQSESGEWPPADNTILIERVAMSLLEAQTGETIDIQTPNGSLQALTVSGTVHDRGLAPAWQEQMAYGYVSPETLVKLGESGSMHILKVITENRSAHLSEIEETISALAGWIKQQGYDVNEIRIPPPDKHPHQSQMTAILIMMLIFSLMALILSSVLTATMIGGMLAQQVRQIGVMKAIGATSRQIMGVYFTMVILMGAVSVAIGLLPGIAAGRALAGEVGTLLNFTLYSDSIPWWVYAVELLAGILVPLAAALIPILRVTRTTVREAISDFGTSRNSFGSRKLDAFLSRIRGLDRTLVLALRNTFRRRGRLILTLGLLAAAGGMFMTSLNIKAAWEKNLEGAAQNRKYDLELRLNQSVDKSNVLPLITSIEGVKQVETWNMAPAGIPREDGLEILRTYPDGGHGSFTARSVPAESRMLQLPMMDGRWLQEGDAGGVVLNHMAQSFYPGVQVGDTIEMMVDGNPANYQVIGIAKEIGSPATAYMLPESYEEAIRTRDTVNAVRISMNDRSPETVGRAATEIGAALEKAGITIKMEISEARLDEAIGGHVYILIFALIMMSLIMGVVGALGLMSTMGTNVVERTREFGIMRTIGGESRTVLRNIISEGIFIGILSWIIAIVVSVPLSASVGNLIGNLAFRSPLPLIISPSVVLTWLAVIIVGAIIASAYPAWRASRLTVRETLAHI</sequence>
<feature type="domain" description="ABC3 transporter permease C-terminal" evidence="8">
    <location>
        <begin position="261"/>
        <end position="380"/>
    </location>
</feature>
<dbReference type="EMBL" id="MRVI01000001">
    <property type="protein sequence ID" value="OOC62671.1"/>
    <property type="molecule type" value="Genomic_DNA"/>
</dbReference>
<feature type="transmembrane region" description="Helical" evidence="7">
    <location>
        <begin position="20"/>
        <end position="43"/>
    </location>
</feature>
<dbReference type="Proteomes" id="UP000189059">
    <property type="component" value="Unassembled WGS sequence"/>
</dbReference>
<gene>
    <name evidence="9" type="ORF">BBD40_12880</name>
</gene>
<keyword evidence="2" id="KW-1003">Cell membrane</keyword>
<evidence type="ECO:0000256" key="1">
    <source>
        <dbReference type="ARBA" id="ARBA00004651"/>
    </source>
</evidence>
<feature type="transmembrane region" description="Helical" evidence="7">
    <location>
        <begin position="723"/>
        <end position="741"/>
    </location>
</feature>
<dbReference type="RefSeq" id="WP_077567449.1">
    <property type="nucleotide sequence ID" value="NZ_MRVI01000001.1"/>
</dbReference>
<feature type="transmembrane region" description="Helical" evidence="7">
    <location>
        <begin position="761"/>
        <end position="787"/>
    </location>
</feature>
<feature type="transmembrane region" description="Helical" evidence="7">
    <location>
        <begin position="255"/>
        <end position="283"/>
    </location>
</feature>
<dbReference type="PANTHER" id="PTHR30572">
    <property type="entry name" value="MEMBRANE COMPONENT OF TRANSPORTER-RELATED"/>
    <property type="match status" value="1"/>
</dbReference>
<evidence type="ECO:0000256" key="6">
    <source>
        <dbReference type="ARBA" id="ARBA00038076"/>
    </source>
</evidence>
<dbReference type="PANTHER" id="PTHR30572:SF4">
    <property type="entry name" value="ABC TRANSPORTER PERMEASE YTRF"/>
    <property type="match status" value="1"/>
</dbReference>
<keyword evidence="3 7" id="KW-0812">Transmembrane</keyword>
<feature type="transmembrane region" description="Helical" evidence="7">
    <location>
        <begin position="351"/>
        <end position="374"/>
    </location>
</feature>
<protein>
    <recommendedName>
        <fullName evidence="8">ABC3 transporter permease C-terminal domain-containing protein</fullName>
    </recommendedName>
</protein>
<feature type="domain" description="ABC3 transporter permease C-terminal" evidence="8">
    <location>
        <begin position="673"/>
        <end position="793"/>
    </location>
</feature>
<proteinExistence type="inferred from homology"/>
<evidence type="ECO:0000256" key="5">
    <source>
        <dbReference type="ARBA" id="ARBA00023136"/>
    </source>
</evidence>
<keyword evidence="4 7" id="KW-1133">Transmembrane helix</keyword>
<evidence type="ECO:0000259" key="8">
    <source>
        <dbReference type="Pfam" id="PF02687"/>
    </source>
</evidence>
<dbReference type="InterPro" id="IPR050250">
    <property type="entry name" value="Macrolide_Exporter_MacB"/>
</dbReference>
<comment type="caution">
    <text evidence="9">The sequence shown here is derived from an EMBL/GenBank/DDBJ whole genome shotgun (WGS) entry which is preliminary data.</text>
</comment>
<dbReference type="InterPro" id="IPR003838">
    <property type="entry name" value="ABC3_permease_C"/>
</dbReference>
<evidence type="ECO:0000256" key="2">
    <source>
        <dbReference type="ARBA" id="ARBA00022475"/>
    </source>
</evidence>
<reference evidence="9 10" key="1">
    <citation type="submission" date="2016-12" db="EMBL/GenBank/DDBJ databases">
        <title>Genome sequencing and description of Paenibacillus sp. nov. from high altitude lake in the Indian Trans- Himalayas.</title>
        <authorList>
            <person name="Kiran S."/>
            <person name="Swarnkar M.K."/>
            <person name="Rana A."/>
            <person name="Tewari R."/>
            <person name="Gulati A."/>
        </authorList>
    </citation>
    <scope>NUCLEOTIDE SEQUENCE [LARGE SCALE GENOMIC DNA]</scope>
    <source>
        <strain evidence="9 10">IHBB 9951</strain>
    </source>
</reference>
<name>A0ABX3JZQ1_9BACL</name>
<feature type="transmembrane region" description="Helical" evidence="7">
    <location>
        <begin position="304"/>
        <end position="331"/>
    </location>
</feature>
<evidence type="ECO:0000256" key="7">
    <source>
        <dbReference type="SAM" id="Phobius"/>
    </source>
</evidence>
<comment type="subcellular location">
    <subcellularLocation>
        <location evidence="1">Cell membrane</location>
        <topology evidence="1">Multi-pass membrane protein</topology>
    </subcellularLocation>
</comment>
<keyword evidence="10" id="KW-1185">Reference proteome</keyword>
<comment type="similarity">
    <text evidence="6">Belongs to the ABC-4 integral membrane protein family.</text>
</comment>
<evidence type="ECO:0000313" key="9">
    <source>
        <dbReference type="EMBL" id="OOC62671.1"/>
    </source>
</evidence>
<evidence type="ECO:0000256" key="3">
    <source>
        <dbReference type="ARBA" id="ARBA00022692"/>
    </source>
</evidence>
<feature type="transmembrane region" description="Helical" evidence="7">
    <location>
        <begin position="665"/>
        <end position="688"/>
    </location>
</feature>
<organism evidence="9 10">
    <name type="scientific">Paenibacillus ihbetae</name>
    <dbReference type="NCBI Taxonomy" id="1870820"/>
    <lineage>
        <taxon>Bacteria</taxon>
        <taxon>Bacillati</taxon>
        <taxon>Bacillota</taxon>
        <taxon>Bacilli</taxon>
        <taxon>Bacillales</taxon>
        <taxon>Paenibacillaceae</taxon>
        <taxon>Paenibacillus</taxon>
    </lineage>
</organism>
<dbReference type="Pfam" id="PF02687">
    <property type="entry name" value="FtsX"/>
    <property type="match status" value="2"/>
</dbReference>